<gene>
    <name evidence="1" type="ORF">N7548_02860</name>
</gene>
<keyword evidence="2" id="KW-1185">Reference proteome</keyword>
<reference evidence="1" key="1">
    <citation type="submission" date="2022-09" db="EMBL/GenBank/DDBJ databases">
        <title>Novel Mycoplasma species identified in domestic and wild animals.</title>
        <authorList>
            <person name="Volokhov D.V."/>
            <person name="Furtak V.A."/>
            <person name="Zagorodnyaya T.A."/>
        </authorList>
    </citation>
    <scope>NUCLEOTIDE SEQUENCE</scope>
    <source>
        <strain evidence="1">Oakley</strain>
    </source>
</reference>
<proteinExistence type="predicted"/>
<dbReference type="EMBL" id="JAOVQM010000002">
    <property type="protein sequence ID" value="MCV2231760.1"/>
    <property type="molecule type" value="Genomic_DNA"/>
</dbReference>
<comment type="caution">
    <text evidence="1">The sequence shown here is derived from an EMBL/GenBank/DDBJ whole genome shotgun (WGS) entry which is preliminary data.</text>
</comment>
<protein>
    <submittedName>
        <fullName evidence="1">Uncharacterized protein</fullName>
    </submittedName>
</protein>
<organism evidence="1 2">
    <name type="scientific">Paracholeplasma manati</name>
    <dbReference type="NCBI Taxonomy" id="591373"/>
    <lineage>
        <taxon>Bacteria</taxon>
        <taxon>Bacillati</taxon>
        <taxon>Mycoplasmatota</taxon>
        <taxon>Mollicutes</taxon>
        <taxon>Acholeplasmatales</taxon>
        <taxon>Acholeplasmataceae</taxon>
        <taxon>Paracholeplasma</taxon>
    </lineage>
</organism>
<evidence type="ECO:0000313" key="1">
    <source>
        <dbReference type="EMBL" id="MCV2231760.1"/>
    </source>
</evidence>
<sequence>MIKKHVFSKIIIVDNELIKVYRGKIIKQVRLDSELFALMDKGYLYITMEKYEDFIAQKNKQVFFSTCISFQMDLNNIPSIIPYLNLKQVYYINEFNDSIKKEMGKFVVLTKIS</sequence>
<name>A0ABT2Y4U2_9MOLU</name>
<dbReference type="RefSeq" id="WP_263607913.1">
    <property type="nucleotide sequence ID" value="NZ_JAOVQM010000002.1"/>
</dbReference>
<dbReference type="Proteomes" id="UP001177160">
    <property type="component" value="Unassembled WGS sequence"/>
</dbReference>
<accession>A0ABT2Y4U2</accession>
<evidence type="ECO:0000313" key="2">
    <source>
        <dbReference type="Proteomes" id="UP001177160"/>
    </source>
</evidence>